<keyword evidence="6" id="KW-0067">ATP-binding</keyword>
<evidence type="ECO:0000313" key="11">
    <source>
        <dbReference type="Proteomes" id="UP001201262"/>
    </source>
</evidence>
<name>A0AAD4KMU9_9EURO</name>
<evidence type="ECO:0000256" key="6">
    <source>
        <dbReference type="ARBA" id="ARBA00022840"/>
    </source>
</evidence>
<dbReference type="EMBL" id="JAJTJA010000007">
    <property type="protein sequence ID" value="KAH8696357.1"/>
    <property type="molecule type" value="Genomic_DNA"/>
</dbReference>
<comment type="catalytic activity">
    <reaction evidence="8">
        <text>L-seryl-[protein] + ATP = O-phospho-L-seryl-[protein] + ADP + H(+)</text>
        <dbReference type="Rhea" id="RHEA:17989"/>
        <dbReference type="Rhea" id="RHEA-COMP:9863"/>
        <dbReference type="Rhea" id="RHEA-COMP:11604"/>
        <dbReference type="ChEBI" id="CHEBI:15378"/>
        <dbReference type="ChEBI" id="CHEBI:29999"/>
        <dbReference type="ChEBI" id="CHEBI:30616"/>
        <dbReference type="ChEBI" id="CHEBI:83421"/>
        <dbReference type="ChEBI" id="CHEBI:456216"/>
        <dbReference type="EC" id="2.7.11.1"/>
    </reaction>
</comment>
<keyword evidence="11" id="KW-1185">Reference proteome</keyword>
<dbReference type="GO" id="GO:0004674">
    <property type="term" value="F:protein serine/threonine kinase activity"/>
    <property type="evidence" value="ECO:0007669"/>
    <property type="project" value="UniProtKB-KW"/>
</dbReference>
<dbReference type="SUPFAM" id="SSF56112">
    <property type="entry name" value="Protein kinase-like (PK-like)"/>
    <property type="match status" value="1"/>
</dbReference>
<evidence type="ECO:0000256" key="2">
    <source>
        <dbReference type="ARBA" id="ARBA00022527"/>
    </source>
</evidence>
<dbReference type="GO" id="GO:0005737">
    <property type="term" value="C:cytoplasm"/>
    <property type="evidence" value="ECO:0007669"/>
    <property type="project" value="TreeGrafter"/>
</dbReference>
<evidence type="ECO:0000259" key="9">
    <source>
        <dbReference type="PROSITE" id="PS50011"/>
    </source>
</evidence>
<dbReference type="PANTHER" id="PTHR48012:SF10">
    <property type="entry name" value="FI20177P1"/>
    <property type="match status" value="1"/>
</dbReference>
<dbReference type="InterPro" id="IPR050629">
    <property type="entry name" value="STE20/SPS1-PAK"/>
</dbReference>
<dbReference type="Proteomes" id="UP001201262">
    <property type="component" value="Unassembled WGS sequence"/>
</dbReference>
<keyword evidence="3" id="KW-0808">Transferase</keyword>
<evidence type="ECO:0000256" key="4">
    <source>
        <dbReference type="ARBA" id="ARBA00022741"/>
    </source>
</evidence>
<keyword evidence="4" id="KW-0547">Nucleotide-binding</keyword>
<dbReference type="InterPro" id="IPR011009">
    <property type="entry name" value="Kinase-like_dom_sf"/>
</dbReference>
<evidence type="ECO:0000256" key="5">
    <source>
        <dbReference type="ARBA" id="ARBA00022777"/>
    </source>
</evidence>
<evidence type="ECO:0000256" key="7">
    <source>
        <dbReference type="ARBA" id="ARBA00047899"/>
    </source>
</evidence>
<comment type="caution">
    <text evidence="10">The sequence shown here is derived from an EMBL/GenBank/DDBJ whole genome shotgun (WGS) entry which is preliminary data.</text>
</comment>
<reference evidence="10" key="1">
    <citation type="submission" date="2021-12" db="EMBL/GenBank/DDBJ databases">
        <title>Convergent genome expansion in fungi linked to evolution of root-endophyte symbiosis.</title>
        <authorList>
            <consortium name="DOE Joint Genome Institute"/>
            <person name="Ke Y.-H."/>
            <person name="Bonito G."/>
            <person name="Liao H.-L."/>
            <person name="Looney B."/>
            <person name="Rojas-Flechas A."/>
            <person name="Nash J."/>
            <person name="Hameed K."/>
            <person name="Schadt C."/>
            <person name="Martin F."/>
            <person name="Crous P.W."/>
            <person name="Miettinen O."/>
            <person name="Magnuson J.K."/>
            <person name="Labbe J."/>
            <person name="Jacobson D."/>
            <person name="Doktycz M.J."/>
            <person name="Veneault-Fourrey C."/>
            <person name="Kuo A."/>
            <person name="Mondo S."/>
            <person name="Calhoun S."/>
            <person name="Riley R."/>
            <person name="Ohm R."/>
            <person name="LaButti K."/>
            <person name="Andreopoulos B."/>
            <person name="Pangilinan J."/>
            <person name="Nolan M."/>
            <person name="Tritt A."/>
            <person name="Clum A."/>
            <person name="Lipzen A."/>
            <person name="Daum C."/>
            <person name="Barry K."/>
            <person name="Grigoriev I.V."/>
            <person name="Vilgalys R."/>
        </authorList>
    </citation>
    <scope>NUCLEOTIDE SEQUENCE</scope>
    <source>
        <strain evidence="10">PMI_201</strain>
    </source>
</reference>
<comment type="similarity">
    <text evidence="1">Belongs to the protein kinase superfamily. STE Ser/Thr protein kinase family. STE20 subfamily.</text>
</comment>
<dbReference type="Pfam" id="PF00069">
    <property type="entry name" value="Pkinase"/>
    <property type="match status" value="1"/>
</dbReference>
<dbReference type="PANTHER" id="PTHR48012">
    <property type="entry name" value="STERILE20-LIKE KINASE, ISOFORM B-RELATED"/>
    <property type="match status" value="1"/>
</dbReference>
<keyword evidence="5 10" id="KW-0418">Kinase</keyword>
<evidence type="ECO:0000313" key="10">
    <source>
        <dbReference type="EMBL" id="KAH8696357.1"/>
    </source>
</evidence>
<evidence type="ECO:0000256" key="8">
    <source>
        <dbReference type="ARBA" id="ARBA00048679"/>
    </source>
</evidence>
<dbReference type="AlphaFoldDB" id="A0AAD4KMU9"/>
<protein>
    <submittedName>
        <fullName evidence="10">Kinase-like domain-containing protein</fullName>
    </submittedName>
</protein>
<keyword evidence="2" id="KW-0723">Serine/threonine-protein kinase</keyword>
<feature type="domain" description="Protein kinase" evidence="9">
    <location>
        <begin position="1"/>
        <end position="181"/>
    </location>
</feature>
<dbReference type="PROSITE" id="PS50011">
    <property type="entry name" value="PROTEIN_KINASE_DOM"/>
    <property type="match status" value="1"/>
</dbReference>
<dbReference type="InterPro" id="IPR000719">
    <property type="entry name" value="Prot_kinase_dom"/>
</dbReference>
<dbReference type="RefSeq" id="XP_046071295.1">
    <property type="nucleotide sequence ID" value="XM_046221828.1"/>
</dbReference>
<accession>A0AAD4KMU9</accession>
<sequence>MEMGNASHPVMFVKKLNLVDIKERYKALKKTYHENLVNLIDISLGRDAVYLVYERTGLSLKEIKAHGRVLFDEISVATICREMIHGLIYIHDVLKQHHGDLHCGNVYINEDGEVHIGDIGNSMIRKEDENGISHDIQAIYKIASSLLDIEARSDRRSMSFYLADHFTKLLSDIPLQELLKV</sequence>
<proteinExistence type="inferred from homology"/>
<organism evidence="10 11">
    <name type="scientific">Talaromyces proteolyticus</name>
    <dbReference type="NCBI Taxonomy" id="1131652"/>
    <lineage>
        <taxon>Eukaryota</taxon>
        <taxon>Fungi</taxon>
        <taxon>Dikarya</taxon>
        <taxon>Ascomycota</taxon>
        <taxon>Pezizomycotina</taxon>
        <taxon>Eurotiomycetes</taxon>
        <taxon>Eurotiomycetidae</taxon>
        <taxon>Eurotiales</taxon>
        <taxon>Trichocomaceae</taxon>
        <taxon>Talaromyces</taxon>
        <taxon>Talaromyces sect. Bacilispori</taxon>
    </lineage>
</organism>
<dbReference type="GO" id="GO:0005524">
    <property type="term" value="F:ATP binding"/>
    <property type="evidence" value="ECO:0007669"/>
    <property type="project" value="UniProtKB-KW"/>
</dbReference>
<evidence type="ECO:0000256" key="1">
    <source>
        <dbReference type="ARBA" id="ARBA00008874"/>
    </source>
</evidence>
<gene>
    <name evidence="10" type="ORF">BGW36DRAFT_451681</name>
</gene>
<dbReference type="Gene3D" id="1.10.510.10">
    <property type="entry name" value="Transferase(Phosphotransferase) domain 1"/>
    <property type="match status" value="1"/>
</dbReference>
<dbReference type="GeneID" id="70252115"/>
<comment type="catalytic activity">
    <reaction evidence="7">
        <text>L-threonyl-[protein] + ATP = O-phospho-L-threonyl-[protein] + ADP + H(+)</text>
        <dbReference type="Rhea" id="RHEA:46608"/>
        <dbReference type="Rhea" id="RHEA-COMP:11060"/>
        <dbReference type="Rhea" id="RHEA-COMP:11605"/>
        <dbReference type="ChEBI" id="CHEBI:15378"/>
        <dbReference type="ChEBI" id="CHEBI:30013"/>
        <dbReference type="ChEBI" id="CHEBI:30616"/>
        <dbReference type="ChEBI" id="CHEBI:61977"/>
        <dbReference type="ChEBI" id="CHEBI:456216"/>
        <dbReference type="EC" id="2.7.11.1"/>
    </reaction>
</comment>
<evidence type="ECO:0000256" key="3">
    <source>
        <dbReference type="ARBA" id="ARBA00022679"/>
    </source>
</evidence>